<dbReference type="Proteomes" id="UP000001404">
    <property type="component" value="Chromosome"/>
</dbReference>
<dbReference type="KEGG" id="sii:LD85_0992"/>
<sequence>MDDYERLLEISMRGISFSQGVKEAKYKSPQSYVFHSVSVGTLALEFCEEIHKTEQGGKSLDALAFGYGFPDYRSLCYFGGFVHDWNKLEGDVKSLAAYISEKIKVNADNLIYRIAPLAEGPLPDSLHLPLWVSIKLADMLMISDIKSVNDVFYLTSSQAYSLAVKGLNAYGLELKAITSTFRLFTLLASKKIIDKLGKDSRPLISYTDGLIYLSRRDTPLLKLSDIYNLLYSEVYSGEDEALSNIEKCLNSRSVKEKFYTLNTDKSILYKEDGKPRQVNEFLPTMICKPFEDVTGRLSNQSKVNVVRRLVEKYRVEIPYGIIIYMIEKFSIKNKDALRDMLNLGKFPSYIEQRNPEELLNAIINAVSEIYKGFTEDVTLMWVVKNSFAGSVMDDLPLITGKPKYYCIVCGNPIFSDNPVRFAQYSDELGGKTEIWNPRERAMAEIDRVRDSWYICPVCHYEANQLKGYLAPPFIIVGFYPGIPVRLLEYLDYEPPQSVNYDLVIDNSDYFSVLSNFGGILRRDNRKSIVDYLASKVLIRSKDVMPKSKISTRLDKNGLNELLRYAPLVSAAYLTSPLFISSNVIEIPMESNSVYVSSTFNYSWMRGESNYVTLLLLLAYRAKAEVLESICRGGDIENCLNALVSESDMFSSVDPALGVISFGTSIGTIEEDSKFFNSILSRARFLNFVLGEVSQMGETIKSSLSNIALVLNTVIKQDKVTKYNVTGFLRDGVEMFFRTSSLSLSKDDRLGIAVNTALSSLENKYTLNDEMRSRVFSSLQDIFSVLYDIENNSDKSLAISISNSIINWLYVLFLYFRRGQK</sequence>
<gene>
    <name evidence="1" type="ordered locus">LD85_0992</name>
</gene>
<dbReference type="RefSeq" id="WP_012952623.1">
    <property type="nucleotide sequence ID" value="NC_013769.1"/>
</dbReference>
<evidence type="ECO:0000313" key="2">
    <source>
        <dbReference type="Proteomes" id="UP000001404"/>
    </source>
</evidence>
<proteinExistence type="predicted"/>
<dbReference type="HOGENOM" id="CLU_336387_0_0_2"/>
<name>D2PIT2_SACI9</name>
<dbReference type="EMBL" id="CP001731">
    <property type="protein sequence ID" value="ADB86685.1"/>
    <property type="molecule type" value="Genomic_DNA"/>
</dbReference>
<organism evidence="1 2">
    <name type="scientific">Saccharolobus islandicus (strain L.D.8.5 / Lassen #2)</name>
    <name type="common">Sulfolobus islandicus</name>
    <dbReference type="NCBI Taxonomy" id="425944"/>
    <lineage>
        <taxon>Archaea</taxon>
        <taxon>Thermoproteota</taxon>
        <taxon>Thermoprotei</taxon>
        <taxon>Sulfolobales</taxon>
        <taxon>Sulfolobaceae</taxon>
        <taxon>Saccharolobus</taxon>
    </lineage>
</organism>
<accession>D2PIT2</accession>
<reference evidence="2" key="1">
    <citation type="journal article" date="2009" name="Proc. Natl. Acad. Sci. U.S.A.">
        <title>Biogeography of the Sulfolobus islandicus pan-genome.</title>
        <authorList>
            <person name="Reno M.L."/>
            <person name="Held N.L."/>
            <person name="Fields C.J."/>
            <person name="Burke P.V."/>
            <person name="Whitaker R.J."/>
        </authorList>
    </citation>
    <scope>NUCLEOTIDE SEQUENCE [LARGE SCALE GENOMIC DNA]</scope>
    <source>
        <strain evidence="2">L.D.8.5 / Lassen #2</strain>
    </source>
</reference>
<protein>
    <submittedName>
        <fullName evidence="1">Uncharacterized protein</fullName>
    </submittedName>
</protein>
<dbReference type="AlphaFoldDB" id="D2PIT2"/>
<evidence type="ECO:0000313" key="1">
    <source>
        <dbReference type="EMBL" id="ADB86685.1"/>
    </source>
</evidence>